<comment type="caution">
    <text evidence="2">The sequence shown here is derived from an EMBL/GenBank/DDBJ whole genome shotgun (WGS) entry which is preliminary data.</text>
</comment>
<evidence type="ECO:0000313" key="3">
    <source>
        <dbReference type="Proteomes" id="UP000037136"/>
    </source>
</evidence>
<reference evidence="2 3" key="2">
    <citation type="journal article" date="2017" name="Sci. Rep.">
        <title>Ant-infecting Ophiocordyceps genomes reveal a high diversity of potential behavioral manipulation genes and a possible major role for enterotoxins.</title>
        <authorList>
            <person name="de Bekker C."/>
            <person name="Ohm R.A."/>
            <person name="Evans H.C."/>
            <person name="Brachmann A."/>
            <person name="Hughes D.P."/>
        </authorList>
    </citation>
    <scope>NUCLEOTIDE SEQUENCE [LARGE SCALE GENOMIC DNA]</scope>
    <source>
        <strain evidence="2 3">SC16a</strain>
    </source>
</reference>
<dbReference type="Proteomes" id="UP000037136">
    <property type="component" value="Unassembled WGS sequence"/>
</dbReference>
<dbReference type="AlphaFoldDB" id="A0A2A9P9L8"/>
<protein>
    <submittedName>
        <fullName evidence="2">Uncharacterized protein</fullName>
    </submittedName>
</protein>
<name>A0A2A9P9L8_OPHUN</name>
<proteinExistence type="predicted"/>
<dbReference type="EMBL" id="LAZP02000352">
    <property type="protein sequence ID" value="PFH57904.1"/>
    <property type="molecule type" value="Genomic_DNA"/>
</dbReference>
<sequence>MPSAVLVPREPTRARIRPWWNDALSPRPHENPPRLSPSRTGADNDKPRRSQFQTEPSLLLPGTTHGTWRAALSPQVPPAYYTASLRAKSGATLACFRKVKL</sequence>
<reference evidence="2 3" key="1">
    <citation type="journal article" date="2015" name="BMC Genomics">
        <title>Gene expression during zombie ant biting behavior reflects the complexity underlying fungal parasitic behavioral manipulation.</title>
        <authorList>
            <person name="de Bekker C."/>
            <person name="Ohm R.A."/>
            <person name="Loreto R.G."/>
            <person name="Sebastian A."/>
            <person name="Albert I."/>
            <person name="Merrow M."/>
            <person name="Brachmann A."/>
            <person name="Hughes D.P."/>
        </authorList>
    </citation>
    <scope>NUCLEOTIDE SEQUENCE [LARGE SCALE GENOMIC DNA]</scope>
    <source>
        <strain evidence="2 3">SC16a</strain>
    </source>
</reference>
<keyword evidence="3" id="KW-1185">Reference proteome</keyword>
<accession>A0A2A9P9L8</accession>
<evidence type="ECO:0000313" key="2">
    <source>
        <dbReference type="EMBL" id="PFH57904.1"/>
    </source>
</evidence>
<gene>
    <name evidence="2" type="ORF">XA68_14425</name>
</gene>
<evidence type="ECO:0000256" key="1">
    <source>
        <dbReference type="SAM" id="MobiDB-lite"/>
    </source>
</evidence>
<feature type="region of interest" description="Disordered" evidence="1">
    <location>
        <begin position="17"/>
        <end position="65"/>
    </location>
</feature>
<organism evidence="2 3">
    <name type="scientific">Ophiocordyceps unilateralis</name>
    <name type="common">Zombie-ant fungus</name>
    <name type="synonym">Torrubia unilateralis</name>
    <dbReference type="NCBI Taxonomy" id="268505"/>
    <lineage>
        <taxon>Eukaryota</taxon>
        <taxon>Fungi</taxon>
        <taxon>Dikarya</taxon>
        <taxon>Ascomycota</taxon>
        <taxon>Pezizomycotina</taxon>
        <taxon>Sordariomycetes</taxon>
        <taxon>Hypocreomycetidae</taxon>
        <taxon>Hypocreales</taxon>
        <taxon>Ophiocordycipitaceae</taxon>
        <taxon>Ophiocordyceps</taxon>
    </lineage>
</organism>